<evidence type="ECO:0000313" key="2">
    <source>
        <dbReference type="Proteomes" id="UP000185207"/>
    </source>
</evidence>
<evidence type="ECO:0000313" key="1">
    <source>
        <dbReference type="EMBL" id="SIO16809.1"/>
    </source>
</evidence>
<keyword evidence="2" id="KW-1185">Reference proteome</keyword>
<organism evidence="1 2">
    <name type="scientific">Epilithonimonas zeae</name>
    <dbReference type="NCBI Taxonomy" id="1416779"/>
    <lineage>
        <taxon>Bacteria</taxon>
        <taxon>Pseudomonadati</taxon>
        <taxon>Bacteroidota</taxon>
        <taxon>Flavobacteriia</taxon>
        <taxon>Flavobacteriales</taxon>
        <taxon>Weeksellaceae</taxon>
        <taxon>Chryseobacterium group</taxon>
        <taxon>Epilithonimonas</taxon>
    </lineage>
</organism>
<gene>
    <name evidence="1" type="ORF">SAMN05444409_2353</name>
</gene>
<dbReference type="OrthoDB" id="1423965at2"/>
<protein>
    <submittedName>
        <fullName evidence="1">Uncharacterized protein</fullName>
    </submittedName>
</protein>
<reference evidence="2" key="1">
    <citation type="submission" date="2016-11" db="EMBL/GenBank/DDBJ databases">
        <authorList>
            <person name="Varghese N."/>
            <person name="Submissions S."/>
        </authorList>
    </citation>
    <scope>NUCLEOTIDE SEQUENCE [LARGE SCALE GENOMIC DNA]</scope>
    <source>
        <strain evidence="2">DSM 27623</strain>
    </source>
</reference>
<dbReference type="AlphaFoldDB" id="A0A1N6HAW1"/>
<sequence>MMKHIVKIFQNLPLEKQERLIENNLARIYGSQEIAGERIKQIKETADSDNDFEQLLINELNVDFLMKLAEPLIKPVNITEIISGLKKLSEIDLQSFITNEDNLHNFFNIDEKDEQKIIDENFTILFNVNLKKMTNDEKKIFLIKKFTVNKDDITEEFGINKRTLNKWLIYFFKDKYKGKRKIYLDEYLEIFSTFITSENEDLFEDFEIEKIYTRLKKGHSFYKSDIAFLLESDLKTQRENVKQVLLYNFMDKFPYRIMKEITDKMGGEIDF</sequence>
<dbReference type="STRING" id="1416779.SAMN05444409_2353"/>
<name>A0A1N6HAW1_9FLAO</name>
<accession>A0A1N6HAW1</accession>
<dbReference type="EMBL" id="FSRK01000001">
    <property type="protein sequence ID" value="SIO16809.1"/>
    <property type="molecule type" value="Genomic_DNA"/>
</dbReference>
<dbReference type="RefSeq" id="WP_074235416.1">
    <property type="nucleotide sequence ID" value="NZ_FSRK01000001.1"/>
</dbReference>
<dbReference type="Proteomes" id="UP000185207">
    <property type="component" value="Unassembled WGS sequence"/>
</dbReference>
<proteinExistence type="predicted"/>